<dbReference type="Pfam" id="PF13439">
    <property type="entry name" value="Glyco_transf_4"/>
    <property type="match status" value="1"/>
</dbReference>
<evidence type="ECO:0000313" key="2">
    <source>
        <dbReference type="EMBL" id="WZU68274.1"/>
    </source>
</evidence>
<dbReference type="SUPFAM" id="SSF53756">
    <property type="entry name" value="UDP-Glycosyltransferase/glycogen phosphorylase"/>
    <property type="match status" value="1"/>
</dbReference>
<dbReference type="Gene3D" id="3.40.50.2000">
    <property type="entry name" value="Glycogen Phosphorylase B"/>
    <property type="match status" value="2"/>
</dbReference>
<dbReference type="Pfam" id="PF13692">
    <property type="entry name" value="Glyco_trans_1_4"/>
    <property type="match status" value="1"/>
</dbReference>
<dbReference type="CDD" id="cd03801">
    <property type="entry name" value="GT4_PimA-like"/>
    <property type="match status" value="1"/>
</dbReference>
<dbReference type="InterPro" id="IPR028098">
    <property type="entry name" value="Glyco_trans_4-like_N"/>
</dbReference>
<reference evidence="3" key="1">
    <citation type="submission" date="2024-04" db="EMBL/GenBank/DDBJ databases">
        <title>Phylogenomic analyses of a clade within the roseobacter group suggest taxonomic reassignments of species of the genera Aestuariivita, Citreicella, Loktanella, Nautella, Pelagibaca, Ruegeria, Thalassobius, Thiobacimonas and Tropicibacter, and the proposal o.</title>
        <authorList>
            <person name="Jeon C.O."/>
        </authorList>
    </citation>
    <scope>NUCLEOTIDE SEQUENCE [LARGE SCALE GENOMIC DNA]</scope>
    <source>
        <strain evidence="3">SS1-5</strain>
    </source>
</reference>
<evidence type="ECO:0000259" key="1">
    <source>
        <dbReference type="Pfam" id="PF13439"/>
    </source>
</evidence>
<dbReference type="RefSeq" id="WP_342077566.1">
    <property type="nucleotide sequence ID" value="NZ_CP151767.2"/>
</dbReference>
<dbReference type="EC" id="2.4.-.-" evidence="2"/>
<keyword evidence="2" id="KW-0808">Transferase</keyword>
<dbReference type="EMBL" id="CP151767">
    <property type="protein sequence ID" value="WZU68274.1"/>
    <property type="molecule type" value="Genomic_DNA"/>
</dbReference>
<accession>A0AAN0MBJ2</accession>
<dbReference type="PANTHER" id="PTHR45947">
    <property type="entry name" value="SULFOQUINOVOSYL TRANSFERASE SQD2"/>
    <property type="match status" value="1"/>
</dbReference>
<dbReference type="KEGG" id="yrh:AABB31_04955"/>
<gene>
    <name evidence="2" type="ORF">AABB31_04955</name>
</gene>
<dbReference type="Proteomes" id="UP001470809">
    <property type="component" value="Chromosome"/>
</dbReference>
<reference evidence="2 3" key="2">
    <citation type="submission" date="2024-08" db="EMBL/GenBank/DDBJ databases">
        <title>Phylogenomic analyses of a clade within the roseobacter group suggest taxonomic reassignments of species of the genera Aestuariivita, Citreicella, Loktanella, Nautella, Pelagibaca, Ruegeria, Thalassobius, Thiobacimonas and Tropicibacter, and the proposal o.</title>
        <authorList>
            <person name="Jeon C.O."/>
        </authorList>
    </citation>
    <scope>NUCLEOTIDE SEQUENCE [LARGE SCALE GENOMIC DNA]</scope>
    <source>
        <strain evidence="2 3">SS1-5</strain>
    </source>
</reference>
<keyword evidence="2" id="KW-0328">Glycosyltransferase</keyword>
<organism evidence="2 3">
    <name type="scientific">Yoonia rhodophyticola</name>
    <dbReference type="NCBI Taxonomy" id="3137370"/>
    <lineage>
        <taxon>Bacteria</taxon>
        <taxon>Pseudomonadati</taxon>
        <taxon>Pseudomonadota</taxon>
        <taxon>Alphaproteobacteria</taxon>
        <taxon>Rhodobacterales</taxon>
        <taxon>Paracoccaceae</taxon>
        <taxon>Yoonia</taxon>
    </lineage>
</organism>
<feature type="domain" description="Glycosyltransferase subfamily 4-like N-terminal" evidence="1">
    <location>
        <begin position="53"/>
        <end position="154"/>
    </location>
</feature>
<protein>
    <submittedName>
        <fullName evidence="2">Glycosyltransferase family 4 protein</fullName>
        <ecNumber evidence="2">2.4.-.-</ecNumber>
    </submittedName>
</protein>
<dbReference type="GO" id="GO:0016758">
    <property type="term" value="F:hexosyltransferase activity"/>
    <property type="evidence" value="ECO:0007669"/>
    <property type="project" value="TreeGrafter"/>
</dbReference>
<dbReference type="AlphaFoldDB" id="A0AAN0MBJ2"/>
<name>A0AAN0MBJ2_9RHOB</name>
<sequence length="347" mass="38356">MAQAYKPQVIHLIDDTTAGGVMRVLDHLTQSQDLAQDADHRIMQVKRGQVSARRITADVIVSHLSISWRTLPALAALRARHPFSRIIHVEHSYTAGFVQHNVTHQRRFFCLLRCAFRLFDTVVAVSKGQADWLTGQQLVSPDKLSVIRSYVDLSPFAGLPPRIGPITHFGAIGRLDRQKGFDTLITAFRQVKGLDLRLSIFGDGPESANLRALADGDPRIIFEGFAATPTAPYAKVDAVLMPSRWEAYGLVAIEALAAGRRLVASNIDGLQDHRAIGADLLNGADVTDWAQKIANLARDTGQVATRDVGAIRGSENRQDWQWLLAQHHVLPERQDTFPTMVDTKNLS</sequence>
<evidence type="ECO:0000313" key="3">
    <source>
        <dbReference type="Proteomes" id="UP001470809"/>
    </source>
</evidence>
<dbReference type="InterPro" id="IPR050194">
    <property type="entry name" value="Glycosyltransferase_grp1"/>
</dbReference>
<dbReference type="PANTHER" id="PTHR45947:SF3">
    <property type="entry name" value="SULFOQUINOVOSYL TRANSFERASE SQD2"/>
    <property type="match status" value="1"/>
</dbReference>
<proteinExistence type="predicted"/>
<keyword evidence="3" id="KW-1185">Reference proteome</keyword>